<accession>M0A3K7</accession>
<evidence type="ECO:0000256" key="7">
    <source>
        <dbReference type="RuleBase" id="RU363032"/>
    </source>
</evidence>
<dbReference type="InterPro" id="IPR035906">
    <property type="entry name" value="MetI-like_sf"/>
</dbReference>
<feature type="transmembrane region" description="Helical" evidence="7">
    <location>
        <begin position="117"/>
        <end position="142"/>
    </location>
</feature>
<keyword evidence="2 7" id="KW-0813">Transport</keyword>
<dbReference type="GO" id="GO:0005886">
    <property type="term" value="C:plasma membrane"/>
    <property type="evidence" value="ECO:0007669"/>
    <property type="project" value="UniProtKB-SubCell"/>
</dbReference>
<feature type="transmembrane region" description="Helical" evidence="7">
    <location>
        <begin position="148"/>
        <end position="171"/>
    </location>
</feature>
<evidence type="ECO:0000256" key="1">
    <source>
        <dbReference type="ARBA" id="ARBA00004651"/>
    </source>
</evidence>
<dbReference type="Gene3D" id="1.10.3720.10">
    <property type="entry name" value="MetI-like"/>
    <property type="match status" value="1"/>
</dbReference>
<evidence type="ECO:0000259" key="8">
    <source>
        <dbReference type="PROSITE" id="PS50928"/>
    </source>
</evidence>
<evidence type="ECO:0000256" key="3">
    <source>
        <dbReference type="ARBA" id="ARBA00022475"/>
    </source>
</evidence>
<reference evidence="9 10" key="1">
    <citation type="journal article" date="2014" name="PLoS Genet.">
        <title>Phylogenetically driven sequencing of extremely halophilic archaea reveals strategies for static and dynamic osmo-response.</title>
        <authorList>
            <person name="Becker E.A."/>
            <person name="Seitzer P.M."/>
            <person name="Tritt A."/>
            <person name="Larsen D."/>
            <person name="Krusor M."/>
            <person name="Yao A.I."/>
            <person name="Wu D."/>
            <person name="Madern D."/>
            <person name="Eisen J.A."/>
            <person name="Darling A.E."/>
            <person name="Facciotti M.T."/>
        </authorList>
    </citation>
    <scope>NUCLEOTIDE SEQUENCE [LARGE SCALE GENOMIC DNA]</scope>
    <source>
        <strain evidence="9 10">JCM 10989</strain>
    </source>
</reference>
<evidence type="ECO:0000256" key="4">
    <source>
        <dbReference type="ARBA" id="ARBA00022692"/>
    </source>
</evidence>
<feature type="transmembrane region" description="Helical" evidence="7">
    <location>
        <begin position="250"/>
        <end position="272"/>
    </location>
</feature>
<organism evidence="9 10">
    <name type="scientific">Natrialba hulunbeirensis JCM 10989</name>
    <dbReference type="NCBI Taxonomy" id="1227493"/>
    <lineage>
        <taxon>Archaea</taxon>
        <taxon>Methanobacteriati</taxon>
        <taxon>Methanobacteriota</taxon>
        <taxon>Stenosarchaea group</taxon>
        <taxon>Halobacteria</taxon>
        <taxon>Halobacteriales</taxon>
        <taxon>Natrialbaceae</taxon>
        <taxon>Natrialba</taxon>
    </lineage>
</organism>
<feature type="transmembrane region" description="Helical" evidence="7">
    <location>
        <begin position="20"/>
        <end position="41"/>
    </location>
</feature>
<feature type="transmembrane region" description="Helical" evidence="7">
    <location>
        <begin position="220"/>
        <end position="243"/>
    </location>
</feature>
<feature type="domain" description="ABC transmembrane type-1" evidence="8">
    <location>
        <begin position="80"/>
        <end position="271"/>
    </location>
</feature>
<dbReference type="RefSeq" id="WP_006653015.1">
    <property type="nucleotide sequence ID" value="NZ_AOIM01000025.1"/>
</dbReference>
<comment type="caution">
    <text evidence="9">The sequence shown here is derived from an EMBL/GenBank/DDBJ whole genome shotgun (WGS) entry which is preliminary data.</text>
</comment>
<dbReference type="CDD" id="cd06261">
    <property type="entry name" value="TM_PBP2"/>
    <property type="match status" value="1"/>
</dbReference>
<keyword evidence="10" id="KW-1185">Reference proteome</keyword>
<dbReference type="Pfam" id="PF00528">
    <property type="entry name" value="BPD_transp_1"/>
    <property type="match status" value="1"/>
</dbReference>
<feature type="transmembrane region" description="Helical" evidence="7">
    <location>
        <begin position="84"/>
        <end position="105"/>
    </location>
</feature>
<evidence type="ECO:0000256" key="5">
    <source>
        <dbReference type="ARBA" id="ARBA00022989"/>
    </source>
</evidence>
<comment type="subcellular location">
    <subcellularLocation>
        <location evidence="1 7">Cell membrane</location>
        <topology evidence="1 7">Multi-pass membrane protein</topology>
    </subcellularLocation>
</comment>
<dbReference type="PANTHER" id="PTHR32243:SF18">
    <property type="entry name" value="INNER MEMBRANE ABC TRANSPORTER PERMEASE PROTEIN YCJP"/>
    <property type="match status" value="1"/>
</dbReference>
<dbReference type="InterPro" id="IPR050901">
    <property type="entry name" value="BP-dep_ABC_trans_perm"/>
</dbReference>
<dbReference type="PATRIC" id="fig|1227493.4.peg.1789"/>
<evidence type="ECO:0000256" key="2">
    <source>
        <dbReference type="ARBA" id="ARBA00022448"/>
    </source>
</evidence>
<evidence type="ECO:0000256" key="6">
    <source>
        <dbReference type="ARBA" id="ARBA00023136"/>
    </source>
</evidence>
<keyword evidence="6 7" id="KW-0472">Membrane</keyword>
<dbReference type="GO" id="GO:0055085">
    <property type="term" value="P:transmembrane transport"/>
    <property type="evidence" value="ECO:0007669"/>
    <property type="project" value="InterPro"/>
</dbReference>
<dbReference type="InterPro" id="IPR000515">
    <property type="entry name" value="MetI-like"/>
</dbReference>
<dbReference type="AlphaFoldDB" id="M0A3K7"/>
<comment type="similarity">
    <text evidence="7">Belongs to the binding-protein-dependent transport system permease family.</text>
</comment>
<evidence type="ECO:0000313" key="10">
    <source>
        <dbReference type="Proteomes" id="UP000011519"/>
    </source>
</evidence>
<dbReference type="OrthoDB" id="57451at2157"/>
<protein>
    <submittedName>
        <fullName evidence="9">Binding-protein-dependent transport system inner membrane protein</fullName>
    </submittedName>
</protein>
<dbReference type="SUPFAM" id="SSF161098">
    <property type="entry name" value="MetI-like"/>
    <property type="match status" value="1"/>
</dbReference>
<name>M0A3K7_9EURY</name>
<keyword evidence="4 7" id="KW-0812">Transmembrane</keyword>
<proteinExistence type="inferred from homology"/>
<dbReference type="PROSITE" id="PS50928">
    <property type="entry name" value="ABC_TM1"/>
    <property type="match status" value="1"/>
</dbReference>
<gene>
    <name evidence="9" type="ORF">C483_09029</name>
</gene>
<dbReference type="PANTHER" id="PTHR32243">
    <property type="entry name" value="MALTOSE TRANSPORT SYSTEM PERMEASE-RELATED"/>
    <property type="match status" value="1"/>
</dbReference>
<dbReference type="EMBL" id="AOIM01000025">
    <property type="protein sequence ID" value="ELY91923.1"/>
    <property type="molecule type" value="Genomic_DNA"/>
</dbReference>
<keyword evidence="3" id="KW-1003">Cell membrane</keyword>
<sequence length="284" mass="31854">MTSLSPQLTQQQRHYLERIATYTAVIVTTFVVLIPLIWGFLSTIRPSEELFSWPPVIVPSDVSFENYHILFEQTNFALYFRNSLIVALTTIILTLLIAIPAAYAVSRYEFHGRRYIANLSVLIYMFPLILLGIPLFIIFQNIGLTNSLFGLALAHTAFALPFALLLLRVFFLDITPEIEESARLAGASRVTIVTKIILPLSLPGIVATSIFAFFLSWNEYFFALIILNDNALYTLPLGIANLIDMATTNWGMILGGVMIMILPPVLFVFLVYKHLIKGFGVSTV</sequence>
<keyword evidence="5 7" id="KW-1133">Transmembrane helix</keyword>
<evidence type="ECO:0000313" key="9">
    <source>
        <dbReference type="EMBL" id="ELY91923.1"/>
    </source>
</evidence>
<dbReference type="STRING" id="1227493.C483_09029"/>
<dbReference type="Proteomes" id="UP000011519">
    <property type="component" value="Unassembled WGS sequence"/>
</dbReference>
<feature type="transmembrane region" description="Helical" evidence="7">
    <location>
        <begin position="192"/>
        <end position="214"/>
    </location>
</feature>